<gene>
    <name evidence="2" type="ORF">C7999DRAFT_36075</name>
</gene>
<feature type="region of interest" description="Disordered" evidence="1">
    <location>
        <begin position="1"/>
        <end position="163"/>
    </location>
</feature>
<keyword evidence="3" id="KW-1185">Reference proteome</keyword>
<feature type="compositionally biased region" description="Polar residues" evidence="1">
    <location>
        <begin position="74"/>
        <end position="87"/>
    </location>
</feature>
<feature type="compositionally biased region" description="Polar residues" evidence="1">
    <location>
        <begin position="36"/>
        <end position="54"/>
    </location>
</feature>
<dbReference type="EMBL" id="MU857800">
    <property type="protein sequence ID" value="KAK4243589.1"/>
    <property type="molecule type" value="Genomic_DNA"/>
</dbReference>
<comment type="caution">
    <text evidence="2">The sequence shown here is derived from an EMBL/GenBank/DDBJ whole genome shotgun (WGS) entry which is preliminary data.</text>
</comment>
<evidence type="ECO:0000313" key="3">
    <source>
        <dbReference type="Proteomes" id="UP001303647"/>
    </source>
</evidence>
<reference evidence="2" key="2">
    <citation type="submission" date="2023-05" db="EMBL/GenBank/DDBJ databases">
        <authorList>
            <consortium name="Lawrence Berkeley National Laboratory"/>
            <person name="Steindorff A."/>
            <person name="Hensen N."/>
            <person name="Bonometti L."/>
            <person name="Westerberg I."/>
            <person name="Brannstrom I.O."/>
            <person name="Guillou S."/>
            <person name="Cros-Aarteil S."/>
            <person name="Calhoun S."/>
            <person name="Haridas S."/>
            <person name="Kuo A."/>
            <person name="Mondo S."/>
            <person name="Pangilinan J."/>
            <person name="Riley R."/>
            <person name="Labutti K."/>
            <person name="Andreopoulos B."/>
            <person name="Lipzen A."/>
            <person name="Chen C."/>
            <person name="Yanf M."/>
            <person name="Daum C."/>
            <person name="Ng V."/>
            <person name="Clum A."/>
            <person name="Ohm R."/>
            <person name="Martin F."/>
            <person name="Silar P."/>
            <person name="Natvig D."/>
            <person name="Lalanne C."/>
            <person name="Gautier V."/>
            <person name="Ament-Velasquez S.L."/>
            <person name="Kruys A."/>
            <person name="Hutchinson M.I."/>
            <person name="Powell A.J."/>
            <person name="Barry K."/>
            <person name="Miller A.N."/>
            <person name="Grigoriev I.V."/>
            <person name="Debuchy R."/>
            <person name="Gladieux P."/>
            <person name="Thoren M.H."/>
            <person name="Johannesson H."/>
        </authorList>
    </citation>
    <scope>NUCLEOTIDE SEQUENCE</scope>
    <source>
        <strain evidence="2">CBS 359.72</strain>
    </source>
</reference>
<sequence>MAPVNGGAGKPAKPAARGSNRPIVPVLPLNYPQRPINKQLSAPAVVSSSPNKSPNGVRPAEQKPVSHVPRKSQEQQLNGNSTQSLSSAKGPVVTTPATASALDGAKADPAGTATSDDNDKDTPTISSTVPDRRNLSPARHRPPGIANPAVQPMSTSGPVPEGPIMAPHPAFMNRPAFHQPHPSNGSLVFNAFYGSNASSPAPRPGGGGGFAPPPGLVSYPPPPVDGYGRPMLVSPAVDGFPPNPINHAGPATPHSFHGSQSSVQAEDHGFSHYPAINGTPARPPASAGQGAMPPLGMNPAMNGTGHPGPGSISAFQGIRDQDEALSFLRHGISDNTFNDCMLEVRFTDSPEFQDHPGYRQLHRVLRTPGHRFVLSRSPMLAGVMKTQGTAPGGVIFLEANDEYMRSDIFWYSLRTLYGWSLADGILPTELHLRDAKDDLKTALSYIATARYLQLPWVHSVAVHRASRLIYWNTIELAVKFVSQIGAISPRNDGFGVSELQEQVLSFIAHNFPSDFTLDVNAGDYGFPRFPASSSTPRNPNAPPIANGTSGGVHSRQPSTAQAQMPRNPRVSSNLRLSQIKFGDISPSKNGQSPRALTPNDSLFSRIVLNLPFELLKPILEHPHLGKLSGELSPAARQSMITDIIVERESRRQRALESADPQLRVYQERVENATGPLVVASVDDFWTNNMGFKEEVFPGDLPYLVHTWSQPTSSNVST</sequence>
<organism evidence="2 3">
    <name type="scientific">Corynascus novoguineensis</name>
    <dbReference type="NCBI Taxonomy" id="1126955"/>
    <lineage>
        <taxon>Eukaryota</taxon>
        <taxon>Fungi</taxon>
        <taxon>Dikarya</taxon>
        <taxon>Ascomycota</taxon>
        <taxon>Pezizomycotina</taxon>
        <taxon>Sordariomycetes</taxon>
        <taxon>Sordariomycetidae</taxon>
        <taxon>Sordariales</taxon>
        <taxon>Chaetomiaceae</taxon>
        <taxon>Corynascus</taxon>
    </lineage>
</organism>
<feature type="compositionally biased region" description="Polar residues" evidence="1">
    <location>
        <begin position="555"/>
        <end position="571"/>
    </location>
</feature>
<dbReference type="AlphaFoldDB" id="A0AAN7HKP3"/>
<proteinExistence type="predicted"/>
<protein>
    <submittedName>
        <fullName evidence="2">Uncharacterized protein</fullName>
    </submittedName>
</protein>
<evidence type="ECO:0000256" key="1">
    <source>
        <dbReference type="SAM" id="MobiDB-lite"/>
    </source>
</evidence>
<dbReference type="Proteomes" id="UP001303647">
    <property type="component" value="Unassembled WGS sequence"/>
</dbReference>
<reference evidence="2" key="1">
    <citation type="journal article" date="2023" name="Mol. Phylogenet. Evol.">
        <title>Genome-scale phylogeny and comparative genomics of the fungal order Sordariales.</title>
        <authorList>
            <person name="Hensen N."/>
            <person name="Bonometti L."/>
            <person name="Westerberg I."/>
            <person name="Brannstrom I.O."/>
            <person name="Guillou S."/>
            <person name="Cros-Aarteil S."/>
            <person name="Calhoun S."/>
            <person name="Haridas S."/>
            <person name="Kuo A."/>
            <person name="Mondo S."/>
            <person name="Pangilinan J."/>
            <person name="Riley R."/>
            <person name="LaButti K."/>
            <person name="Andreopoulos B."/>
            <person name="Lipzen A."/>
            <person name="Chen C."/>
            <person name="Yan M."/>
            <person name="Daum C."/>
            <person name="Ng V."/>
            <person name="Clum A."/>
            <person name="Steindorff A."/>
            <person name="Ohm R.A."/>
            <person name="Martin F."/>
            <person name="Silar P."/>
            <person name="Natvig D.O."/>
            <person name="Lalanne C."/>
            <person name="Gautier V."/>
            <person name="Ament-Velasquez S.L."/>
            <person name="Kruys A."/>
            <person name="Hutchinson M.I."/>
            <person name="Powell A.J."/>
            <person name="Barry K."/>
            <person name="Miller A.N."/>
            <person name="Grigoriev I.V."/>
            <person name="Debuchy R."/>
            <person name="Gladieux P."/>
            <person name="Hiltunen Thoren M."/>
            <person name="Johannesson H."/>
        </authorList>
    </citation>
    <scope>NUCLEOTIDE SEQUENCE</scope>
    <source>
        <strain evidence="2">CBS 359.72</strain>
    </source>
</reference>
<accession>A0AAN7HKP3</accession>
<name>A0AAN7HKP3_9PEZI</name>
<feature type="region of interest" description="Disordered" evidence="1">
    <location>
        <begin position="528"/>
        <end position="571"/>
    </location>
</feature>
<evidence type="ECO:0000313" key="2">
    <source>
        <dbReference type="EMBL" id="KAK4243589.1"/>
    </source>
</evidence>